<sequence>MGTTLTAIELRGTVNERHQLQLDDIIPISGPKRVRVIVLYSSDNECDEHEWLQAGAQNPAFDYLHDPEEDIYSVHDGKPINNKK</sequence>
<dbReference type="GeneID" id="97550129"/>
<reference evidence="1 2" key="1">
    <citation type="submission" date="2018-05" db="EMBL/GenBank/DDBJ databases">
        <title>Draft genome of Methanospirillum lacunae Ki8-1.</title>
        <authorList>
            <person name="Dueholm M.S."/>
            <person name="Nielsen P.H."/>
            <person name="Bakmann L.F."/>
            <person name="Otzen D.E."/>
        </authorList>
    </citation>
    <scope>NUCLEOTIDE SEQUENCE [LARGE SCALE GENOMIC DNA]</scope>
    <source>
        <strain evidence="1 2">Ki8-1</strain>
    </source>
</reference>
<dbReference type="EMBL" id="QGMY01000008">
    <property type="protein sequence ID" value="PWR71701.1"/>
    <property type="molecule type" value="Genomic_DNA"/>
</dbReference>
<keyword evidence="2" id="KW-1185">Reference proteome</keyword>
<dbReference type="AlphaFoldDB" id="A0A2V2N803"/>
<name>A0A2V2N803_9EURY</name>
<gene>
    <name evidence="1" type="ORF">DK846_12725</name>
</gene>
<evidence type="ECO:0000313" key="1">
    <source>
        <dbReference type="EMBL" id="PWR71701.1"/>
    </source>
</evidence>
<dbReference type="RefSeq" id="WP_109969320.1">
    <property type="nucleotide sequence ID" value="NZ_CP176093.1"/>
</dbReference>
<organism evidence="1 2">
    <name type="scientific">Methanospirillum lacunae</name>
    <dbReference type="NCBI Taxonomy" id="668570"/>
    <lineage>
        <taxon>Archaea</taxon>
        <taxon>Methanobacteriati</taxon>
        <taxon>Methanobacteriota</taxon>
        <taxon>Stenosarchaea group</taxon>
        <taxon>Methanomicrobia</taxon>
        <taxon>Methanomicrobiales</taxon>
        <taxon>Methanospirillaceae</taxon>
        <taxon>Methanospirillum</taxon>
    </lineage>
</organism>
<comment type="caution">
    <text evidence="1">The sequence shown here is derived from an EMBL/GenBank/DDBJ whole genome shotgun (WGS) entry which is preliminary data.</text>
</comment>
<dbReference type="OrthoDB" id="146351at2157"/>
<protein>
    <submittedName>
        <fullName evidence="1">Uncharacterized protein</fullName>
    </submittedName>
</protein>
<evidence type="ECO:0000313" key="2">
    <source>
        <dbReference type="Proteomes" id="UP000245657"/>
    </source>
</evidence>
<dbReference type="Proteomes" id="UP000245657">
    <property type="component" value="Unassembled WGS sequence"/>
</dbReference>
<accession>A0A2V2N803</accession>
<proteinExistence type="predicted"/>